<sequence>MNKAIFGNYLPGNSNIHRMNPTAKILATLLVITWILFANNIWNYGLLVAFAVFETYLAQLKLKTVLKAIKPFIWLIMFTVVIQIIFSPHGSSYFSWGPIKITNYGIQLAGLIFIRFVLIIIQATLLTMTTSPNSIASGVEKLIAPLRYVGVPVETIGIMISIALRFVPTLMEELQVIMDAQRSRGVMFNSGGFIKRCKNIISLIIPILVSSFRHADNLADALGASGYEANQPRSSYRQYHWNLTDSITIIAVILLGIAVILMRTLS</sequence>
<gene>
    <name evidence="6" type="ORF">DID87_02935</name>
</gene>
<evidence type="ECO:0000256" key="4">
    <source>
        <dbReference type="ARBA" id="ARBA00023136"/>
    </source>
</evidence>
<evidence type="ECO:0000256" key="3">
    <source>
        <dbReference type="ARBA" id="ARBA00022989"/>
    </source>
</evidence>
<dbReference type="Proteomes" id="UP000313312">
    <property type="component" value="Unassembled WGS sequence"/>
</dbReference>
<keyword evidence="3 5" id="KW-1133">Transmembrane helix</keyword>
<reference evidence="6 7" key="1">
    <citation type="submission" date="2018-05" db="EMBL/GenBank/DDBJ databases">
        <title>Lactobacillus sanfranciscensis Ah4 draft denome sequence.</title>
        <authorList>
            <person name="Zhang G."/>
        </authorList>
    </citation>
    <scope>NUCLEOTIDE SEQUENCE [LARGE SCALE GENOMIC DNA]</scope>
    <source>
        <strain evidence="6 7">Ah4</strain>
    </source>
</reference>
<comment type="caution">
    <text evidence="6">The sequence shown here is derived from an EMBL/GenBank/DDBJ whole genome shotgun (WGS) entry which is preliminary data.</text>
</comment>
<organism evidence="6 7">
    <name type="scientific">Fructilactobacillus sanfranciscensis</name>
    <name type="common">Lactobacillus sanfranciscensis</name>
    <dbReference type="NCBI Taxonomy" id="1625"/>
    <lineage>
        <taxon>Bacteria</taxon>
        <taxon>Bacillati</taxon>
        <taxon>Bacillota</taxon>
        <taxon>Bacilli</taxon>
        <taxon>Lactobacillales</taxon>
        <taxon>Lactobacillaceae</taxon>
        <taxon>Fructilactobacillus</taxon>
    </lineage>
</organism>
<dbReference type="Pfam" id="PF02361">
    <property type="entry name" value="CbiQ"/>
    <property type="match status" value="1"/>
</dbReference>
<evidence type="ECO:0000256" key="2">
    <source>
        <dbReference type="ARBA" id="ARBA00022692"/>
    </source>
</evidence>
<evidence type="ECO:0000256" key="5">
    <source>
        <dbReference type="SAM" id="Phobius"/>
    </source>
</evidence>
<dbReference type="CDD" id="cd16914">
    <property type="entry name" value="EcfT"/>
    <property type="match status" value="1"/>
</dbReference>
<dbReference type="AlphaFoldDB" id="A0A5C4TK47"/>
<name>A0A5C4TK47_FRUSA</name>
<feature type="transmembrane region" description="Helical" evidence="5">
    <location>
        <begin position="246"/>
        <end position="265"/>
    </location>
</feature>
<evidence type="ECO:0000313" key="7">
    <source>
        <dbReference type="Proteomes" id="UP000313312"/>
    </source>
</evidence>
<dbReference type="RefSeq" id="WP_103423419.1">
    <property type="nucleotide sequence ID" value="NZ_CAUOSB010000001.1"/>
</dbReference>
<dbReference type="PANTHER" id="PTHR33514">
    <property type="entry name" value="PROTEIN ABCI12, CHLOROPLASTIC"/>
    <property type="match status" value="1"/>
</dbReference>
<evidence type="ECO:0000256" key="1">
    <source>
        <dbReference type="ARBA" id="ARBA00004141"/>
    </source>
</evidence>
<proteinExistence type="predicted"/>
<feature type="transmembrane region" description="Helical" evidence="5">
    <location>
        <begin position="106"/>
        <end position="127"/>
    </location>
</feature>
<protein>
    <submittedName>
        <fullName evidence="6">Energy-coupling factor transporter transmembrane protein EcfT</fullName>
    </submittedName>
</protein>
<dbReference type="InterPro" id="IPR003339">
    <property type="entry name" value="ABC/ECF_trnsptr_transmembrane"/>
</dbReference>
<keyword evidence="4 5" id="KW-0472">Membrane</keyword>
<dbReference type="GO" id="GO:0005886">
    <property type="term" value="C:plasma membrane"/>
    <property type="evidence" value="ECO:0007669"/>
    <property type="project" value="UniProtKB-ARBA"/>
</dbReference>
<dbReference type="EMBL" id="QFCR01000006">
    <property type="protein sequence ID" value="TNK90634.1"/>
    <property type="molecule type" value="Genomic_DNA"/>
</dbReference>
<evidence type="ECO:0000313" key="6">
    <source>
        <dbReference type="EMBL" id="TNK90634.1"/>
    </source>
</evidence>
<comment type="subcellular location">
    <subcellularLocation>
        <location evidence="1">Membrane</location>
        <topology evidence="1">Multi-pass membrane protein</topology>
    </subcellularLocation>
</comment>
<keyword evidence="2 5" id="KW-0812">Transmembrane</keyword>
<feature type="transmembrane region" description="Helical" evidence="5">
    <location>
        <begin position="72"/>
        <end position="94"/>
    </location>
</feature>
<dbReference type="PANTHER" id="PTHR33514:SF13">
    <property type="entry name" value="PROTEIN ABCI12, CHLOROPLASTIC"/>
    <property type="match status" value="1"/>
</dbReference>
<accession>A0A5C4TK47</accession>
<dbReference type="GeneID" id="93161010"/>